<gene>
    <name evidence="4" type="ORF">PoB_005796900</name>
</gene>
<dbReference type="SUPFAM" id="SSF57756">
    <property type="entry name" value="Retrovirus zinc finger-like domains"/>
    <property type="match status" value="1"/>
</dbReference>
<dbReference type="InterPro" id="IPR036875">
    <property type="entry name" value="Znf_CCHC_sf"/>
</dbReference>
<evidence type="ECO:0000256" key="2">
    <source>
        <dbReference type="SAM" id="MobiDB-lite"/>
    </source>
</evidence>
<dbReference type="InterPro" id="IPR001878">
    <property type="entry name" value="Znf_CCHC"/>
</dbReference>
<evidence type="ECO:0000313" key="5">
    <source>
        <dbReference type="Proteomes" id="UP000735302"/>
    </source>
</evidence>
<keyword evidence="1" id="KW-0863">Zinc-finger</keyword>
<dbReference type="EMBL" id="BLXT01006392">
    <property type="protein sequence ID" value="GFO31464.1"/>
    <property type="molecule type" value="Genomic_DNA"/>
</dbReference>
<protein>
    <recommendedName>
        <fullName evidence="3">CCHC-type domain-containing protein</fullName>
    </recommendedName>
</protein>
<dbReference type="PROSITE" id="PS50158">
    <property type="entry name" value="ZF_CCHC"/>
    <property type="match status" value="1"/>
</dbReference>
<feature type="compositionally biased region" description="Basic and acidic residues" evidence="2">
    <location>
        <begin position="194"/>
        <end position="206"/>
    </location>
</feature>
<organism evidence="4 5">
    <name type="scientific">Plakobranchus ocellatus</name>
    <dbReference type="NCBI Taxonomy" id="259542"/>
    <lineage>
        <taxon>Eukaryota</taxon>
        <taxon>Metazoa</taxon>
        <taxon>Spiralia</taxon>
        <taxon>Lophotrochozoa</taxon>
        <taxon>Mollusca</taxon>
        <taxon>Gastropoda</taxon>
        <taxon>Heterobranchia</taxon>
        <taxon>Euthyneura</taxon>
        <taxon>Panpulmonata</taxon>
        <taxon>Sacoglossa</taxon>
        <taxon>Placobranchoidea</taxon>
        <taxon>Plakobranchidae</taxon>
        <taxon>Plakobranchus</taxon>
    </lineage>
</organism>
<sequence>MTYTELMTHMERRFAARHLRETALLRFQNARQRGDESIEEWADRIHHLALYAFEQVPGAGIWHGEKDQMILRFCTGCTDRAAGLHAANMHPRSIDEATTHILKYQFNHAAVYGPREDGHKSEATIRAVQSRDAYGGGHPRAHEDYRRQYAPSQGSRAYSSEWAPHRPRAYSPEWPPQRPRAYSPEWAGRGGHSPGRDRTPPRESQERGYCMSPSMPRGDGHERSSLKGLYDLVASLEDRLKAAIINERSQLESRLSQKMHHLDARVGRLEASRRSPSPHRRSPSPMACHGCGRTGHFVSQCPEAQIKKSVRFEDTKNDHGSGPVPL</sequence>
<feature type="region of interest" description="Disordered" evidence="2">
    <location>
        <begin position="130"/>
        <end position="223"/>
    </location>
</feature>
<name>A0AAV4CJY6_9GAST</name>
<feature type="domain" description="CCHC-type" evidence="3">
    <location>
        <begin position="288"/>
        <end position="303"/>
    </location>
</feature>
<accession>A0AAV4CJY6</accession>
<evidence type="ECO:0000259" key="3">
    <source>
        <dbReference type="PROSITE" id="PS50158"/>
    </source>
</evidence>
<proteinExistence type="predicted"/>
<keyword evidence="5" id="KW-1185">Reference proteome</keyword>
<dbReference type="Proteomes" id="UP000735302">
    <property type="component" value="Unassembled WGS sequence"/>
</dbReference>
<reference evidence="4 5" key="1">
    <citation type="journal article" date="2021" name="Elife">
        <title>Chloroplast acquisition without the gene transfer in kleptoplastic sea slugs, Plakobranchus ocellatus.</title>
        <authorList>
            <person name="Maeda T."/>
            <person name="Takahashi S."/>
            <person name="Yoshida T."/>
            <person name="Shimamura S."/>
            <person name="Takaki Y."/>
            <person name="Nagai Y."/>
            <person name="Toyoda A."/>
            <person name="Suzuki Y."/>
            <person name="Arimoto A."/>
            <person name="Ishii H."/>
            <person name="Satoh N."/>
            <person name="Nishiyama T."/>
            <person name="Hasebe M."/>
            <person name="Maruyama T."/>
            <person name="Minagawa J."/>
            <person name="Obokata J."/>
            <person name="Shigenobu S."/>
        </authorList>
    </citation>
    <scope>NUCLEOTIDE SEQUENCE [LARGE SCALE GENOMIC DNA]</scope>
</reference>
<dbReference type="Gene3D" id="4.10.60.10">
    <property type="entry name" value="Zinc finger, CCHC-type"/>
    <property type="match status" value="1"/>
</dbReference>
<dbReference type="GO" id="GO:0008270">
    <property type="term" value="F:zinc ion binding"/>
    <property type="evidence" value="ECO:0007669"/>
    <property type="project" value="UniProtKB-KW"/>
</dbReference>
<dbReference type="AlphaFoldDB" id="A0AAV4CJY6"/>
<feature type="region of interest" description="Disordered" evidence="2">
    <location>
        <begin position="267"/>
        <end position="288"/>
    </location>
</feature>
<keyword evidence="1" id="KW-0862">Zinc</keyword>
<evidence type="ECO:0000313" key="4">
    <source>
        <dbReference type="EMBL" id="GFO31464.1"/>
    </source>
</evidence>
<keyword evidence="1" id="KW-0479">Metal-binding</keyword>
<dbReference type="GO" id="GO:0003676">
    <property type="term" value="F:nucleic acid binding"/>
    <property type="evidence" value="ECO:0007669"/>
    <property type="project" value="InterPro"/>
</dbReference>
<comment type="caution">
    <text evidence="4">The sequence shown here is derived from an EMBL/GenBank/DDBJ whole genome shotgun (WGS) entry which is preliminary data.</text>
</comment>
<evidence type="ECO:0000256" key="1">
    <source>
        <dbReference type="PROSITE-ProRule" id="PRU00047"/>
    </source>
</evidence>